<comment type="caution">
    <text evidence="1">The sequence shown here is derived from an EMBL/GenBank/DDBJ whole genome shotgun (WGS) entry which is preliminary data.</text>
</comment>
<evidence type="ECO:0000313" key="1">
    <source>
        <dbReference type="EMBL" id="MCG5072046.1"/>
    </source>
</evidence>
<dbReference type="EMBL" id="JAKLJA010000001">
    <property type="protein sequence ID" value="MCG5072046.1"/>
    <property type="molecule type" value="Genomic_DNA"/>
</dbReference>
<dbReference type="RefSeq" id="WP_238461813.1">
    <property type="nucleotide sequence ID" value="NZ_JAKLJA010000001.1"/>
</dbReference>
<organism evidence="1 2">
    <name type="scientific">Paraburkholderia tagetis</name>
    <dbReference type="NCBI Taxonomy" id="2913261"/>
    <lineage>
        <taxon>Bacteria</taxon>
        <taxon>Pseudomonadati</taxon>
        <taxon>Pseudomonadota</taxon>
        <taxon>Betaproteobacteria</taxon>
        <taxon>Burkholderiales</taxon>
        <taxon>Burkholderiaceae</taxon>
        <taxon>Paraburkholderia</taxon>
    </lineage>
</organism>
<proteinExistence type="predicted"/>
<dbReference type="Proteomes" id="UP001139308">
    <property type="component" value="Unassembled WGS sequence"/>
</dbReference>
<sequence length="50" mass="5533">MTRKLCRTITCLHHGGFARTEARARISTSAEGSRLDGERIAHWLTGSLAH</sequence>
<gene>
    <name evidence="1" type="ORF">L5014_01500</name>
</gene>
<accession>A0A9X1RFR4</accession>
<reference evidence="1" key="1">
    <citation type="submission" date="2022-01" db="EMBL/GenBank/DDBJ databases">
        <title>Genome sequence and assembly of Parabukholderia sp. RG36.</title>
        <authorList>
            <person name="Chhetri G."/>
        </authorList>
    </citation>
    <scope>NUCLEOTIDE SEQUENCE</scope>
    <source>
        <strain evidence="1">RG36</strain>
    </source>
</reference>
<evidence type="ECO:0000313" key="2">
    <source>
        <dbReference type="Proteomes" id="UP001139308"/>
    </source>
</evidence>
<keyword evidence="2" id="KW-1185">Reference proteome</keyword>
<protein>
    <submittedName>
        <fullName evidence="1">Uncharacterized protein</fullName>
    </submittedName>
</protein>
<dbReference type="AlphaFoldDB" id="A0A9X1RFR4"/>
<name>A0A9X1RFR4_9BURK</name>